<evidence type="ECO:0000256" key="4">
    <source>
        <dbReference type="SAM" id="Phobius"/>
    </source>
</evidence>
<feature type="region of interest" description="Disordered" evidence="3">
    <location>
        <begin position="401"/>
        <end position="454"/>
    </location>
</feature>
<gene>
    <name evidence="5" type="ORF">MIMGU_mgv1a004777mg</name>
</gene>
<keyword evidence="6" id="KW-1185">Reference proteome</keyword>
<feature type="transmembrane region" description="Helical" evidence="4">
    <location>
        <begin position="14"/>
        <end position="34"/>
    </location>
</feature>
<evidence type="ECO:0000256" key="3">
    <source>
        <dbReference type="SAM" id="MobiDB-lite"/>
    </source>
</evidence>
<feature type="compositionally biased region" description="Polar residues" evidence="3">
    <location>
        <begin position="431"/>
        <end position="452"/>
    </location>
</feature>
<dbReference type="STRING" id="4155.A0A022Q096"/>
<proteinExistence type="predicted"/>
<feature type="region of interest" description="Disordered" evidence="3">
    <location>
        <begin position="40"/>
        <end position="60"/>
    </location>
</feature>
<evidence type="ECO:0000256" key="1">
    <source>
        <dbReference type="ARBA" id="ARBA00023054"/>
    </source>
</evidence>
<keyword evidence="4" id="KW-0812">Transmembrane</keyword>
<reference evidence="5 6" key="1">
    <citation type="journal article" date="2013" name="Proc. Natl. Acad. Sci. U.S.A.">
        <title>Fine-scale variation in meiotic recombination in Mimulus inferred from population shotgun sequencing.</title>
        <authorList>
            <person name="Hellsten U."/>
            <person name="Wright K.M."/>
            <person name="Jenkins J."/>
            <person name="Shu S."/>
            <person name="Yuan Y."/>
            <person name="Wessler S.R."/>
            <person name="Schmutz J."/>
            <person name="Willis J.H."/>
            <person name="Rokhsar D.S."/>
        </authorList>
    </citation>
    <scope>NUCLEOTIDE SEQUENCE [LARGE SCALE GENOMIC DNA]</scope>
    <source>
        <strain evidence="6">cv. DUN x IM62</strain>
    </source>
</reference>
<dbReference type="InterPro" id="IPR040265">
    <property type="entry name" value="CHUP1/IPGA1-like"/>
</dbReference>
<dbReference type="PANTHER" id="PTHR31342">
    <property type="entry name" value="PROTEIN CHUP1, CHLOROPLASTIC"/>
    <property type="match status" value="1"/>
</dbReference>
<feature type="region of interest" description="Disordered" evidence="3">
    <location>
        <begin position="78"/>
        <end position="98"/>
    </location>
</feature>
<evidence type="ECO:0000256" key="2">
    <source>
        <dbReference type="SAM" id="Coils"/>
    </source>
</evidence>
<feature type="coiled-coil region" evidence="2">
    <location>
        <begin position="129"/>
        <end position="275"/>
    </location>
</feature>
<keyword evidence="1 2" id="KW-0175">Coiled coil</keyword>
<organism evidence="5 6">
    <name type="scientific">Erythranthe guttata</name>
    <name type="common">Yellow monkey flower</name>
    <name type="synonym">Mimulus guttatus</name>
    <dbReference type="NCBI Taxonomy" id="4155"/>
    <lineage>
        <taxon>Eukaryota</taxon>
        <taxon>Viridiplantae</taxon>
        <taxon>Streptophyta</taxon>
        <taxon>Embryophyta</taxon>
        <taxon>Tracheophyta</taxon>
        <taxon>Spermatophyta</taxon>
        <taxon>Magnoliopsida</taxon>
        <taxon>eudicotyledons</taxon>
        <taxon>Gunneridae</taxon>
        <taxon>Pentapetalae</taxon>
        <taxon>asterids</taxon>
        <taxon>lamiids</taxon>
        <taxon>Lamiales</taxon>
        <taxon>Phrymaceae</taxon>
        <taxon>Erythranthe</taxon>
    </lineage>
</organism>
<dbReference type="EMBL" id="KI632223">
    <property type="protein sequence ID" value="EYU21441.1"/>
    <property type="molecule type" value="Genomic_DNA"/>
</dbReference>
<sequence>MAVRDKRDISINPVIIKFGLALALSIGGIVYTFFRSKRIKPSEPKPSLPNPGKNSRVDSREDIDRALQDISLLKVSPRNSISDNLPSSRRSNEDRGGDFLSHELNQLVREYETAVTTDDVSPGTNMQSLEEHEIEIRNLRSKVEILEEREILLENQLHMCHYDLRAEESAVAELQNRLRLHNMEVKQYNLKIETLQLDKIKLEEKVADYANVVKELESAKAKIKMLRKKLTFDAEQNREQILNLKERIQALKEENQLLRQQKDDLSKEIEQMQSDRCTDIEELVYLRWINACLRYEMRNHQPAAGKTIARDLSKTLSPESEKKAKQLILEYAHKEGTGPADINITDFDSDRWSFSQGSYDDLFVENSSENKTNHPTKTRVFGKLMKLWRGKDSLNHIQTTLDVSENESGGGLVKTTRTSSVGGRSAHSLDIQRSSYSRGPKSTNGESSNCSRRISEDGSLSIFKTIDSEYDESHQNAQNDAEKKELVKYAEALKGSRVKSQYGRRSASFAL</sequence>
<dbReference type="Proteomes" id="UP000030748">
    <property type="component" value="Unassembled WGS sequence"/>
</dbReference>
<name>A0A022Q096_ERYGU</name>
<evidence type="ECO:0000313" key="6">
    <source>
        <dbReference type="Proteomes" id="UP000030748"/>
    </source>
</evidence>
<evidence type="ECO:0000313" key="5">
    <source>
        <dbReference type="EMBL" id="EYU21441.1"/>
    </source>
</evidence>
<evidence type="ECO:0008006" key="7">
    <source>
        <dbReference type="Google" id="ProtNLM"/>
    </source>
</evidence>
<dbReference type="PANTHER" id="PTHR31342:SF4">
    <property type="entry name" value="ACTIN BINDING PROTEIN FAMILY"/>
    <property type="match status" value="1"/>
</dbReference>
<dbReference type="AlphaFoldDB" id="A0A022Q096"/>
<dbReference type="GO" id="GO:0072699">
    <property type="term" value="P:protein localization to cortical microtubule cytoskeleton"/>
    <property type="evidence" value="ECO:0000318"/>
    <property type="project" value="GO_Central"/>
</dbReference>
<dbReference type="Gene3D" id="1.10.287.1490">
    <property type="match status" value="1"/>
</dbReference>
<keyword evidence="4" id="KW-0472">Membrane</keyword>
<protein>
    <recommendedName>
        <fullName evidence="7">Protein CHUP1, chloroplastic</fullName>
    </recommendedName>
</protein>
<accession>A0A022Q096</accession>
<feature type="compositionally biased region" description="Polar residues" evidence="3">
    <location>
        <begin position="78"/>
        <end position="89"/>
    </location>
</feature>
<keyword evidence="4" id="KW-1133">Transmembrane helix</keyword>
<dbReference type="GO" id="GO:0055028">
    <property type="term" value="C:cortical microtubule"/>
    <property type="evidence" value="ECO:0000318"/>
    <property type="project" value="GO_Central"/>
</dbReference>